<accession>E7N491</accession>
<organism evidence="6 7">
    <name type="scientific">Selenomonas artemidis F0399</name>
    <dbReference type="NCBI Taxonomy" id="749551"/>
    <lineage>
        <taxon>Bacteria</taxon>
        <taxon>Bacillati</taxon>
        <taxon>Bacillota</taxon>
        <taxon>Negativicutes</taxon>
        <taxon>Selenomonadales</taxon>
        <taxon>Selenomonadaceae</taxon>
        <taxon>Selenomonas</taxon>
    </lineage>
</organism>
<keyword evidence="2" id="KW-0645">Protease</keyword>
<dbReference type="HOGENOM" id="CLU_045651_0_0_9"/>
<dbReference type="InterPro" id="IPR038765">
    <property type="entry name" value="Papain-like_cys_pep_sf"/>
</dbReference>
<feature type="domain" description="NlpC/P60" evidence="5">
    <location>
        <begin position="292"/>
        <end position="419"/>
    </location>
</feature>
<comment type="similarity">
    <text evidence="1">Belongs to the peptidase C40 family.</text>
</comment>
<evidence type="ECO:0000259" key="5">
    <source>
        <dbReference type="PROSITE" id="PS51935"/>
    </source>
</evidence>
<dbReference type="GO" id="GO:0008234">
    <property type="term" value="F:cysteine-type peptidase activity"/>
    <property type="evidence" value="ECO:0007669"/>
    <property type="project" value="UniProtKB-KW"/>
</dbReference>
<dbReference type="RefSeq" id="WP_009350483.1">
    <property type="nucleotide sequence ID" value="NZ_GL638151.1"/>
</dbReference>
<dbReference type="GO" id="GO:0006508">
    <property type="term" value="P:proteolysis"/>
    <property type="evidence" value="ECO:0007669"/>
    <property type="project" value="UniProtKB-KW"/>
</dbReference>
<keyword evidence="4" id="KW-0788">Thiol protease</keyword>
<dbReference type="Pfam" id="PF12913">
    <property type="entry name" value="SH3_6"/>
    <property type="match status" value="1"/>
</dbReference>
<evidence type="ECO:0000256" key="4">
    <source>
        <dbReference type="ARBA" id="ARBA00022807"/>
    </source>
</evidence>
<dbReference type="EMBL" id="AECV01000047">
    <property type="protein sequence ID" value="EFW29025.1"/>
    <property type="molecule type" value="Genomic_DNA"/>
</dbReference>
<dbReference type="Gene3D" id="3.90.1720.10">
    <property type="entry name" value="endopeptidase domain like (from Nostoc punctiforme)"/>
    <property type="match status" value="1"/>
</dbReference>
<name>E7N491_9FIRM</name>
<dbReference type="InterPro" id="IPR051202">
    <property type="entry name" value="Peptidase_C40"/>
</dbReference>
<evidence type="ECO:0000256" key="1">
    <source>
        <dbReference type="ARBA" id="ARBA00007074"/>
    </source>
</evidence>
<dbReference type="PANTHER" id="PTHR47053">
    <property type="entry name" value="MUREIN DD-ENDOPEPTIDASE MEPH-RELATED"/>
    <property type="match status" value="1"/>
</dbReference>
<dbReference type="PROSITE" id="PS51935">
    <property type="entry name" value="NLPC_P60"/>
    <property type="match status" value="1"/>
</dbReference>
<evidence type="ECO:0000256" key="3">
    <source>
        <dbReference type="ARBA" id="ARBA00022801"/>
    </source>
</evidence>
<dbReference type="SUPFAM" id="SSF54001">
    <property type="entry name" value="Cysteine proteinases"/>
    <property type="match status" value="1"/>
</dbReference>
<protein>
    <submittedName>
        <fullName evidence="6">NlpC/P60 family protein</fullName>
    </submittedName>
</protein>
<dbReference type="PANTHER" id="PTHR47053:SF1">
    <property type="entry name" value="MUREIN DD-ENDOPEPTIDASE MEPH-RELATED"/>
    <property type="match status" value="1"/>
</dbReference>
<evidence type="ECO:0000313" key="7">
    <source>
        <dbReference type="Proteomes" id="UP000004633"/>
    </source>
</evidence>
<dbReference type="InterPro" id="IPR039439">
    <property type="entry name" value="SH3b1_dom"/>
</dbReference>
<proteinExistence type="inferred from homology"/>
<dbReference type="Proteomes" id="UP000004633">
    <property type="component" value="Unassembled WGS sequence"/>
</dbReference>
<comment type="caution">
    <text evidence="6">The sequence shown here is derived from an EMBL/GenBank/DDBJ whole genome shotgun (WGS) entry which is preliminary data.</text>
</comment>
<keyword evidence="7" id="KW-1185">Reference proteome</keyword>
<dbReference type="InterPro" id="IPR000064">
    <property type="entry name" value="NLP_P60_dom"/>
</dbReference>
<dbReference type="AlphaFoldDB" id="E7N491"/>
<dbReference type="STRING" id="749551.HMPREF9555_01834"/>
<sequence length="438" mass="47497">MRRGLFPRQYAVRLLIGMGIAGILVFGDTGSANAALPIGGAAADPLYWERADGDTPLLSAVEIAALNQRIAASTDSLHDLTAVPETLSGMQVRAYIDAAAQDFGDPALPELYAGKEMLGAEEWRAVRENRSYDAVPAVVQVRYAVAAQRTGVRLLPTAEGWYGEPGDVNYDALQGTVLDPGEAVLILHTSADGSHGFVMTRDYLGWVRMDHLARTDRRSWLRFADPEEYFTVTAASLALPAGDAALLYQLGARIPAGRGTERGLIPVRDTAGHLIVRDIPLPHQGLYRGALPPTRNHLIQLAFAPLGTEYGWGGLQGGMDCSSYVQNIYRAMGIFLPRDADVQEHALGQIAMTGGAEQRRARLGEMPPGTLLFRPGHVMLYLGMDRAGEPLVIHDISSYYEDGTKRYIRRVVVSDLNFLNARGTAALDTLTHIGQVLP</sequence>
<gene>
    <name evidence="6" type="ORF">HMPREF9555_01834</name>
</gene>
<evidence type="ECO:0000256" key="2">
    <source>
        <dbReference type="ARBA" id="ARBA00022670"/>
    </source>
</evidence>
<keyword evidence="3" id="KW-0378">Hydrolase</keyword>
<evidence type="ECO:0000313" key="6">
    <source>
        <dbReference type="EMBL" id="EFW29025.1"/>
    </source>
</evidence>
<reference evidence="6 7" key="1">
    <citation type="submission" date="2010-08" db="EMBL/GenBank/DDBJ databases">
        <authorList>
            <person name="Weinstock G."/>
            <person name="Sodergren E."/>
            <person name="Clifton S."/>
            <person name="Fulton L."/>
            <person name="Fulton B."/>
            <person name="Courtney L."/>
            <person name="Fronick C."/>
            <person name="Harrison M."/>
            <person name="Strong C."/>
            <person name="Farmer C."/>
            <person name="Delahaunty K."/>
            <person name="Markovic C."/>
            <person name="Hall O."/>
            <person name="Minx P."/>
            <person name="Tomlinson C."/>
            <person name="Mitreva M."/>
            <person name="Hou S."/>
            <person name="Chen J."/>
            <person name="Wollam A."/>
            <person name="Pepin K.H."/>
            <person name="Johnson M."/>
            <person name="Bhonagiri V."/>
            <person name="Zhang X."/>
            <person name="Suruliraj S."/>
            <person name="Warren W."/>
            <person name="Chinwalla A."/>
            <person name="Mardis E.R."/>
            <person name="Wilson R.K."/>
        </authorList>
    </citation>
    <scope>NUCLEOTIDE SEQUENCE [LARGE SCALE GENOMIC DNA]</scope>
    <source>
        <strain evidence="6 7">F0399</strain>
    </source>
</reference>
<dbReference type="Pfam" id="PF00877">
    <property type="entry name" value="NLPC_P60"/>
    <property type="match status" value="1"/>
</dbReference>